<dbReference type="InterPro" id="IPR013321">
    <property type="entry name" value="Arc_rbn_hlx_hlx"/>
</dbReference>
<accession>B4VIW0</accession>
<dbReference type="eggNOG" id="ENOG5033ADX">
    <property type="taxonomic scope" value="Bacteria"/>
</dbReference>
<dbReference type="Gene3D" id="1.10.1220.10">
    <property type="entry name" value="Met repressor-like"/>
    <property type="match status" value="1"/>
</dbReference>
<dbReference type="AlphaFoldDB" id="B4VIW0"/>
<evidence type="ECO:0000313" key="2">
    <source>
        <dbReference type="EMBL" id="EDX78074.1"/>
    </source>
</evidence>
<feature type="domain" description="CopG-like ribbon-helix-helix" evidence="1">
    <location>
        <begin position="2"/>
        <end position="44"/>
    </location>
</feature>
<protein>
    <recommendedName>
        <fullName evidence="1">CopG-like ribbon-helix-helix domain-containing protein</fullName>
    </recommendedName>
</protein>
<name>B4VIW0_9CYAN</name>
<dbReference type="Proteomes" id="UP000003835">
    <property type="component" value="Unassembled WGS sequence"/>
</dbReference>
<gene>
    <name evidence="2" type="ORF">MC7420_7812</name>
</gene>
<dbReference type="InterPro" id="IPR012869">
    <property type="entry name" value="RHH_5"/>
</dbReference>
<sequence length="60" mass="6732">MSKRIHVTIPDYIYETLGQWADNEGRPRASLAAFLIEVAVLEAQKTGQIPPKPEKPDKGR</sequence>
<dbReference type="STRING" id="118168.MC7420_7812"/>
<evidence type="ECO:0000259" key="1">
    <source>
        <dbReference type="Pfam" id="PF07878"/>
    </source>
</evidence>
<dbReference type="EMBL" id="DS989842">
    <property type="protein sequence ID" value="EDX78074.1"/>
    <property type="molecule type" value="Genomic_DNA"/>
</dbReference>
<keyword evidence="3" id="KW-1185">Reference proteome</keyword>
<evidence type="ECO:0000313" key="3">
    <source>
        <dbReference type="Proteomes" id="UP000003835"/>
    </source>
</evidence>
<dbReference type="OrthoDB" id="465824at2"/>
<dbReference type="HOGENOM" id="CLU_200468_0_0_3"/>
<dbReference type="GO" id="GO:0006355">
    <property type="term" value="P:regulation of DNA-templated transcription"/>
    <property type="evidence" value="ECO:0007669"/>
    <property type="project" value="InterPro"/>
</dbReference>
<organism evidence="2 3">
    <name type="scientific">Coleofasciculus chthonoplastes PCC 7420</name>
    <dbReference type="NCBI Taxonomy" id="118168"/>
    <lineage>
        <taxon>Bacteria</taxon>
        <taxon>Bacillati</taxon>
        <taxon>Cyanobacteriota</taxon>
        <taxon>Cyanophyceae</taxon>
        <taxon>Coleofasciculales</taxon>
        <taxon>Coleofasciculaceae</taxon>
        <taxon>Coleofasciculus</taxon>
    </lineage>
</organism>
<reference evidence="2 3" key="1">
    <citation type="submission" date="2008-07" db="EMBL/GenBank/DDBJ databases">
        <authorList>
            <person name="Tandeau de Marsac N."/>
            <person name="Ferriera S."/>
            <person name="Johnson J."/>
            <person name="Kravitz S."/>
            <person name="Beeson K."/>
            <person name="Sutton G."/>
            <person name="Rogers Y.-H."/>
            <person name="Friedman R."/>
            <person name="Frazier M."/>
            <person name="Venter J.C."/>
        </authorList>
    </citation>
    <scope>NUCLEOTIDE SEQUENCE [LARGE SCALE GENOMIC DNA]</scope>
    <source>
        <strain evidence="2 3">PCC 7420</strain>
    </source>
</reference>
<proteinExistence type="predicted"/>
<dbReference type="Pfam" id="PF07878">
    <property type="entry name" value="RHH_5"/>
    <property type="match status" value="1"/>
</dbReference>